<evidence type="ECO:0000256" key="2">
    <source>
        <dbReference type="ARBA" id="ARBA00011971"/>
    </source>
</evidence>
<evidence type="ECO:0000259" key="7">
    <source>
        <dbReference type="Pfam" id="PF00156"/>
    </source>
</evidence>
<protein>
    <recommendedName>
        <fullName evidence="2 6">Orotate phosphoribosyltransferase</fullName>
        <shortName evidence="6">OPRT</shortName>
        <shortName evidence="6">OPRTase</shortName>
        <ecNumber evidence="2 6">2.4.2.10</ecNumber>
    </recommendedName>
</protein>
<feature type="binding site" evidence="6">
    <location>
        <position position="129"/>
    </location>
    <ligand>
        <name>orotate</name>
        <dbReference type="ChEBI" id="CHEBI:30839"/>
    </ligand>
</feature>
<dbReference type="RefSeq" id="WP_386048317.1">
    <property type="nucleotide sequence ID" value="NZ_JBHUIO010000009.1"/>
</dbReference>
<feature type="binding site" evidence="6">
    <location>
        <position position="99"/>
    </location>
    <ligand>
        <name>5-phospho-alpha-D-ribose 1-diphosphate</name>
        <dbReference type="ChEBI" id="CHEBI:58017"/>
        <note>ligand shared between dimeric partners</note>
    </ligand>
</feature>
<keyword evidence="9" id="KW-1185">Reference proteome</keyword>
<comment type="catalytic activity">
    <reaction evidence="6">
        <text>orotidine 5'-phosphate + diphosphate = orotate + 5-phospho-alpha-D-ribose 1-diphosphate</text>
        <dbReference type="Rhea" id="RHEA:10380"/>
        <dbReference type="ChEBI" id="CHEBI:30839"/>
        <dbReference type="ChEBI" id="CHEBI:33019"/>
        <dbReference type="ChEBI" id="CHEBI:57538"/>
        <dbReference type="ChEBI" id="CHEBI:58017"/>
        <dbReference type="EC" id="2.4.2.10"/>
    </reaction>
</comment>
<keyword evidence="4 6" id="KW-0808">Transferase</keyword>
<comment type="cofactor">
    <cofactor evidence="6">
        <name>Mg(2+)</name>
        <dbReference type="ChEBI" id="CHEBI:18420"/>
    </cofactor>
</comment>
<feature type="binding site" description="in other chain" evidence="6">
    <location>
        <begin position="125"/>
        <end position="133"/>
    </location>
    <ligand>
        <name>5-phospho-alpha-D-ribose 1-diphosphate</name>
        <dbReference type="ChEBI" id="CHEBI:58017"/>
        <note>ligand shared between dimeric partners</note>
    </ligand>
</feature>
<proteinExistence type="inferred from homology"/>
<accession>A0ABW5A1X1</accession>
<dbReference type="InterPro" id="IPR029057">
    <property type="entry name" value="PRTase-like"/>
</dbReference>
<evidence type="ECO:0000256" key="4">
    <source>
        <dbReference type="ARBA" id="ARBA00022679"/>
    </source>
</evidence>
<organism evidence="8 9">
    <name type="scientific">Tumebacillus lipolyticus</name>
    <dbReference type="NCBI Taxonomy" id="1280370"/>
    <lineage>
        <taxon>Bacteria</taxon>
        <taxon>Bacillati</taxon>
        <taxon>Bacillota</taxon>
        <taxon>Bacilli</taxon>
        <taxon>Bacillales</taxon>
        <taxon>Alicyclobacillaceae</taxon>
        <taxon>Tumebacillus</taxon>
    </lineage>
</organism>
<comment type="caution">
    <text evidence="8">The sequence shown here is derived from an EMBL/GenBank/DDBJ whole genome shotgun (WGS) entry which is preliminary data.</text>
</comment>
<evidence type="ECO:0000256" key="3">
    <source>
        <dbReference type="ARBA" id="ARBA00022676"/>
    </source>
</evidence>
<evidence type="ECO:0000256" key="5">
    <source>
        <dbReference type="ARBA" id="ARBA00022975"/>
    </source>
</evidence>
<dbReference type="EMBL" id="JBHUIO010000009">
    <property type="protein sequence ID" value="MFD2171485.1"/>
    <property type="molecule type" value="Genomic_DNA"/>
</dbReference>
<evidence type="ECO:0000256" key="1">
    <source>
        <dbReference type="ARBA" id="ARBA00004889"/>
    </source>
</evidence>
<evidence type="ECO:0000313" key="9">
    <source>
        <dbReference type="Proteomes" id="UP001597343"/>
    </source>
</evidence>
<dbReference type="EC" id="2.4.2.10" evidence="2 6"/>
<dbReference type="InterPro" id="IPR023031">
    <property type="entry name" value="OPRT"/>
</dbReference>
<dbReference type="PANTHER" id="PTHR19278">
    <property type="entry name" value="OROTATE PHOSPHORIBOSYLTRANSFERASE"/>
    <property type="match status" value="1"/>
</dbReference>
<comment type="similarity">
    <text evidence="6">Belongs to the purine/pyrimidine phosphoribosyltransferase family. PyrE subfamily.</text>
</comment>
<reference evidence="9" key="1">
    <citation type="journal article" date="2019" name="Int. J. Syst. Evol. Microbiol.">
        <title>The Global Catalogue of Microorganisms (GCM) 10K type strain sequencing project: providing services to taxonomists for standard genome sequencing and annotation.</title>
        <authorList>
            <consortium name="The Broad Institute Genomics Platform"/>
            <consortium name="The Broad Institute Genome Sequencing Center for Infectious Disease"/>
            <person name="Wu L."/>
            <person name="Ma J."/>
        </authorList>
    </citation>
    <scope>NUCLEOTIDE SEQUENCE [LARGE SCALE GENOMIC DNA]</scope>
    <source>
        <strain evidence="9">CGMCC 1.13574</strain>
    </source>
</reference>
<gene>
    <name evidence="6 8" type="primary">pyrE</name>
    <name evidence="8" type="ORF">ACFSOY_16095</name>
</gene>
<name>A0ABW5A1X1_9BACL</name>
<feature type="domain" description="Phosphoribosyltransferase" evidence="7">
    <location>
        <begin position="51"/>
        <end position="158"/>
    </location>
</feature>
<dbReference type="PANTHER" id="PTHR19278:SF9">
    <property type="entry name" value="URIDINE 5'-MONOPHOSPHATE SYNTHASE"/>
    <property type="match status" value="1"/>
</dbReference>
<comment type="pathway">
    <text evidence="1 6">Pyrimidine metabolism; UMP biosynthesis via de novo pathway; UMP from orotate: step 1/2.</text>
</comment>
<keyword evidence="6" id="KW-0460">Magnesium</keyword>
<dbReference type="Proteomes" id="UP001597343">
    <property type="component" value="Unassembled WGS sequence"/>
</dbReference>
<evidence type="ECO:0000313" key="8">
    <source>
        <dbReference type="EMBL" id="MFD2171485.1"/>
    </source>
</evidence>
<feature type="binding site" evidence="6">
    <location>
        <position position="105"/>
    </location>
    <ligand>
        <name>5-phospho-alpha-D-ribose 1-diphosphate</name>
        <dbReference type="ChEBI" id="CHEBI:58017"/>
        <note>ligand shared between dimeric partners</note>
    </ligand>
</feature>
<dbReference type="CDD" id="cd06223">
    <property type="entry name" value="PRTases_typeI"/>
    <property type="match status" value="1"/>
</dbReference>
<dbReference type="NCBIfam" id="TIGR00336">
    <property type="entry name" value="pyrE"/>
    <property type="match status" value="1"/>
</dbReference>
<sequence>MTITTIGNKIAKALLDIQAVSLRPNEPFIWASGMRSPIYCDNRLTLSYPEVRDLIAEGFAELIQEKYGEVDIIAGMATGGIAHAAFAAQKLNKPMIYIRSSAKKHGKGNQVEGALKPGQKVVIIEDLISTGGSVLDGVQAVREAGGEVLGVAAIFSYQFQKASDNFAAANCQFDTLSNYSALLPIAVELGYVSAEDLTLLQQWKEAPEKF</sequence>
<dbReference type="Gene3D" id="3.40.50.2020">
    <property type="match status" value="1"/>
</dbReference>
<comment type="caution">
    <text evidence="6">Lacks conserved residue(s) required for the propagation of feature annotation.</text>
</comment>
<dbReference type="Pfam" id="PF00156">
    <property type="entry name" value="Pribosyltran"/>
    <property type="match status" value="1"/>
</dbReference>
<feature type="binding site" evidence="6">
    <location>
        <position position="103"/>
    </location>
    <ligand>
        <name>5-phospho-alpha-D-ribose 1-diphosphate</name>
        <dbReference type="ChEBI" id="CHEBI:58017"/>
        <note>ligand shared between dimeric partners</note>
    </ligand>
</feature>
<keyword evidence="5 6" id="KW-0665">Pyrimidine biosynthesis</keyword>
<comment type="function">
    <text evidence="6">Catalyzes the transfer of a ribosyl phosphate group from 5-phosphoribose 1-diphosphate to orotate, leading to the formation of orotidine monophosphate (OMP).</text>
</comment>
<keyword evidence="3 6" id="KW-0328">Glycosyltransferase</keyword>
<dbReference type="HAMAP" id="MF_01208">
    <property type="entry name" value="PyrE"/>
    <property type="match status" value="1"/>
</dbReference>
<dbReference type="InterPro" id="IPR004467">
    <property type="entry name" value="Or_phspho_trans_dom"/>
</dbReference>
<dbReference type="InterPro" id="IPR000836">
    <property type="entry name" value="PRTase_dom"/>
</dbReference>
<dbReference type="SUPFAM" id="SSF53271">
    <property type="entry name" value="PRTase-like"/>
    <property type="match status" value="1"/>
</dbReference>
<dbReference type="GO" id="GO:0004588">
    <property type="term" value="F:orotate phosphoribosyltransferase activity"/>
    <property type="evidence" value="ECO:0007669"/>
    <property type="project" value="UniProtKB-EC"/>
</dbReference>
<evidence type="ECO:0000256" key="6">
    <source>
        <dbReference type="HAMAP-Rule" id="MF_01208"/>
    </source>
</evidence>
<comment type="subunit">
    <text evidence="6">Homodimer.</text>
</comment>